<keyword evidence="1" id="KW-0677">Repeat</keyword>
<evidence type="ECO:0000256" key="5">
    <source>
        <dbReference type="PROSITE-ProRule" id="PRU10141"/>
    </source>
</evidence>
<dbReference type="InterPro" id="IPR017441">
    <property type="entry name" value="Protein_kinase_ATP_BS"/>
</dbReference>
<gene>
    <name evidence="8" type="ORF">JY651_26800</name>
</gene>
<dbReference type="PROSITE" id="PS50011">
    <property type="entry name" value="PROTEIN_KINASE_DOM"/>
    <property type="match status" value="1"/>
</dbReference>
<dbReference type="EMBL" id="CP071090">
    <property type="protein sequence ID" value="QSQ18961.1"/>
    <property type="molecule type" value="Genomic_DNA"/>
</dbReference>
<dbReference type="InterPro" id="IPR041916">
    <property type="entry name" value="Anti_sigma_zinc_sf"/>
</dbReference>
<dbReference type="Gene3D" id="1.25.40.10">
    <property type="entry name" value="Tetratricopeptide repeat domain"/>
    <property type="match status" value="3"/>
</dbReference>
<protein>
    <submittedName>
        <fullName evidence="8">Tetratricopeptide repeat protein</fullName>
    </submittedName>
</protein>
<evidence type="ECO:0000256" key="3">
    <source>
        <dbReference type="ARBA" id="ARBA00022803"/>
    </source>
</evidence>
<dbReference type="PROSITE" id="PS00108">
    <property type="entry name" value="PROTEIN_KINASE_ST"/>
    <property type="match status" value="1"/>
</dbReference>
<dbReference type="Pfam" id="PF13490">
    <property type="entry name" value="zf-HC2"/>
    <property type="match status" value="1"/>
</dbReference>
<feature type="region of interest" description="Disordered" evidence="6">
    <location>
        <begin position="225"/>
        <end position="246"/>
    </location>
</feature>
<dbReference type="RefSeq" id="WP_206720549.1">
    <property type="nucleotide sequence ID" value="NZ_CP071090.1"/>
</dbReference>
<keyword evidence="3" id="KW-0802">TPR repeat</keyword>
<feature type="binding site" evidence="5">
    <location>
        <position position="106"/>
    </location>
    <ligand>
        <name>ATP</name>
        <dbReference type="ChEBI" id="CHEBI:30616"/>
    </ligand>
</feature>
<dbReference type="InterPro" id="IPR008271">
    <property type="entry name" value="Ser/Thr_kinase_AS"/>
</dbReference>
<dbReference type="Pfam" id="PF13424">
    <property type="entry name" value="TPR_12"/>
    <property type="match status" value="3"/>
</dbReference>
<keyword evidence="9" id="KW-1185">Reference proteome</keyword>
<dbReference type="InterPro" id="IPR011990">
    <property type="entry name" value="TPR-like_helical_dom_sf"/>
</dbReference>
<evidence type="ECO:0000256" key="1">
    <source>
        <dbReference type="ARBA" id="ARBA00022737"/>
    </source>
</evidence>
<evidence type="ECO:0000256" key="4">
    <source>
        <dbReference type="ARBA" id="ARBA00022840"/>
    </source>
</evidence>
<dbReference type="PANTHER" id="PTHR45641:SF19">
    <property type="entry name" value="NEPHROCYSTIN-3"/>
    <property type="match status" value="1"/>
</dbReference>
<dbReference type="Pfam" id="PF13374">
    <property type="entry name" value="TPR_10"/>
    <property type="match status" value="2"/>
</dbReference>
<dbReference type="Pfam" id="PF00069">
    <property type="entry name" value="Pkinase"/>
    <property type="match status" value="1"/>
</dbReference>
<dbReference type="SUPFAM" id="SSF48452">
    <property type="entry name" value="TPR-like"/>
    <property type="match status" value="3"/>
</dbReference>
<dbReference type="SUPFAM" id="SSF56112">
    <property type="entry name" value="Protein kinase-like (PK-like)"/>
    <property type="match status" value="1"/>
</dbReference>
<dbReference type="PANTHER" id="PTHR45641">
    <property type="entry name" value="TETRATRICOPEPTIDE REPEAT PROTEIN (AFU_ORTHOLOGUE AFUA_6G03870)"/>
    <property type="match status" value="1"/>
</dbReference>
<dbReference type="CDD" id="cd14014">
    <property type="entry name" value="STKc_PknB_like"/>
    <property type="match status" value="1"/>
</dbReference>
<dbReference type="InterPro" id="IPR000719">
    <property type="entry name" value="Prot_kinase_dom"/>
</dbReference>
<feature type="domain" description="Protein kinase" evidence="7">
    <location>
        <begin position="77"/>
        <end position="355"/>
    </location>
</feature>
<dbReference type="InterPro" id="IPR027383">
    <property type="entry name" value="Znf_put"/>
</dbReference>
<dbReference type="PROSITE" id="PS00107">
    <property type="entry name" value="PROTEIN_KINASE_ATP"/>
    <property type="match status" value="1"/>
</dbReference>
<dbReference type="SMART" id="SM00028">
    <property type="entry name" value="TPR"/>
    <property type="match status" value="9"/>
</dbReference>
<evidence type="ECO:0000313" key="9">
    <source>
        <dbReference type="Proteomes" id="UP000662747"/>
    </source>
</evidence>
<dbReference type="Proteomes" id="UP000662747">
    <property type="component" value="Chromosome"/>
</dbReference>
<dbReference type="InterPro" id="IPR019734">
    <property type="entry name" value="TPR_rpt"/>
</dbReference>
<evidence type="ECO:0000256" key="2">
    <source>
        <dbReference type="ARBA" id="ARBA00022741"/>
    </source>
</evidence>
<keyword evidence="2 5" id="KW-0547">Nucleotide-binding</keyword>
<proteinExistence type="predicted"/>
<dbReference type="Gene3D" id="1.10.10.1320">
    <property type="entry name" value="Anti-sigma factor, zinc-finger domain"/>
    <property type="match status" value="1"/>
</dbReference>
<sequence>MAMSVKHPGENTLAAFVEGRLPVAETAALDEHLDACETCRALVVAAARASLDGEGDAGGAVAPPSAPPERDVRFGRYTLLDVLGRGGMGVVYAAHDSALDRKVALKVLRGDLAARIGLDLASARLLREARIAARLSHPNVVTIYDVGSHDGHVFIAMEYVDGQPLSAWLDAGPHPASAILERFVQAGRGLAAAHAAGLVHRDFKPSNVMVGTDGRVRVTDFGLAGWTGEETSGGGSHSEPASDKETRTAGVLGTPLYMAPEQHRGERAGPLADQFSFAVALHEALYGRGAHEGRTLDELAVSKERGPAEPPLGGEVPERVRSALLRALRPRPEARFTSMDALLTALAPETASPWRRMLAVAGGLLLLALGSLGAYLLGAGPSQVCAGGEQKLAGVWDDARRQAMLSAFHATGVPYAEDAARASAALLDAYTREWVVARRDACEATQVRKEQLEAHQALRMMCLDERLEAVRALGTFFTRADRDVVEHAVEAARALPPLSHCADLRALTARVPPPTDPAVRAKVEALGVKEAEAQALMRNGKYREGLDVVRVALEEARATGYQPLEARLAALKGEAETQVGDAPAAEKTLREAVLAAEAGRDDVTAARAWTSLVFIVGRREQRFDEALTLGQHAQAAIVRLGNAELDMARLLATRGSVLWAKGDYAASLKDAEESLAIRQRLLPEDHPDLALSLSQLATTYGSLSRFDEARESQRKALAIQEKAFGPHHPTVAMTLFNLGLLLHTTDRQDEGEACYRRALDILDGAGLGEHPLIPRLLAMMGTLASGRGDHARAVQLAERGRDLAVKLQGPEHPSVALSLVALGRLLSRAGRNAEAFAALERARAIFEKALGPEHPNVAMVLSSLGKAQLRDKQYAAARATIERAIAVRTKALGPDTDMVGEDLDNLGVVLLRQGRPAEALALHRKALSLFEKRTGQDSYDAAVVLSNLIEALVVLRRYAEALPLAERALAIREKLGPEGGSLTVALSDLGMVAVHLGRFDLALPALERAVKQPETDDNRESLTRARRYLERARAERKGASRPP</sequence>
<evidence type="ECO:0000259" key="7">
    <source>
        <dbReference type="PROSITE" id="PS50011"/>
    </source>
</evidence>
<accession>A0ABX7NNI3</accession>
<dbReference type="Gene3D" id="3.30.200.20">
    <property type="entry name" value="Phosphorylase Kinase, domain 1"/>
    <property type="match status" value="1"/>
</dbReference>
<evidence type="ECO:0000313" key="8">
    <source>
        <dbReference type="EMBL" id="QSQ18961.1"/>
    </source>
</evidence>
<name>A0ABX7NNI3_9BACT</name>
<keyword evidence="4 5" id="KW-0067">ATP-binding</keyword>
<dbReference type="InterPro" id="IPR011009">
    <property type="entry name" value="Kinase-like_dom_sf"/>
</dbReference>
<reference evidence="8 9" key="1">
    <citation type="submission" date="2021-02" db="EMBL/GenBank/DDBJ databases">
        <title>De Novo genome assembly of isolated myxobacteria.</title>
        <authorList>
            <person name="Stevens D.C."/>
        </authorList>
    </citation>
    <scope>NUCLEOTIDE SEQUENCE [LARGE SCALE GENOMIC DNA]</scope>
    <source>
        <strain evidence="9">SCPEA02</strain>
    </source>
</reference>
<evidence type="ECO:0000256" key="6">
    <source>
        <dbReference type="SAM" id="MobiDB-lite"/>
    </source>
</evidence>
<organism evidence="8 9">
    <name type="scientific">Pyxidicoccus parkwayensis</name>
    <dbReference type="NCBI Taxonomy" id="2813578"/>
    <lineage>
        <taxon>Bacteria</taxon>
        <taxon>Pseudomonadati</taxon>
        <taxon>Myxococcota</taxon>
        <taxon>Myxococcia</taxon>
        <taxon>Myxococcales</taxon>
        <taxon>Cystobacterineae</taxon>
        <taxon>Myxococcaceae</taxon>
        <taxon>Pyxidicoccus</taxon>
    </lineage>
</organism>
<dbReference type="Gene3D" id="1.10.510.10">
    <property type="entry name" value="Transferase(Phosphotransferase) domain 1"/>
    <property type="match status" value="1"/>
</dbReference>